<feature type="domain" description="Pyruvate phosphate dikinase AMP/ATP-binding" evidence="15">
    <location>
        <begin position="44"/>
        <end position="362"/>
    </location>
</feature>
<keyword evidence="17" id="KW-1185">Reference proteome</keyword>
<dbReference type="GO" id="GO:0008986">
    <property type="term" value="F:pyruvate, water dikinase activity"/>
    <property type="evidence" value="ECO:0007669"/>
    <property type="project" value="UniProtKB-EC"/>
</dbReference>
<evidence type="ECO:0000256" key="5">
    <source>
        <dbReference type="ARBA" id="ARBA00011996"/>
    </source>
</evidence>
<proteinExistence type="inferred from homology"/>
<keyword evidence="12" id="KW-0460">Magnesium</keyword>
<keyword evidence="7" id="KW-0808">Transferase</keyword>
<dbReference type="InterPro" id="IPR006319">
    <property type="entry name" value="PEP_synth"/>
</dbReference>
<dbReference type="GO" id="GO:0006094">
    <property type="term" value="P:gluconeogenesis"/>
    <property type="evidence" value="ECO:0007669"/>
    <property type="project" value="UniProtKB-UniPathway"/>
</dbReference>
<evidence type="ECO:0000256" key="11">
    <source>
        <dbReference type="ARBA" id="ARBA00022840"/>
    </source>
</evidence>
<evidence type="ECO:0000256" key="6">
    <source>
        <dbReference type="ARBA" id="ARBA00021623"/>
    </source>
</evidence>
<dbReference type="SUPFAM" id="SSF56059">
    <property type="entry name" value="Glutathione synthetase ATP-binding domain-like"/>
    <property type="match status" value="1"/>
</dbReference>
<dbReference type="InterPro" id="IPR013815">
    <property type="entry name" value="ATP_grasp_subdomain_1"/>
</dbReference>
<evidence type="ECO:0000256" key="12">
    <source>
        <dbReference type="ARBA" id="ARBA00022842"/>
    </source>
</evidence>
<accession>A0A7X6I804</accession>
<evidence type="ECO:0000256" key="10">
    <source>
        <dbReference type="ARBA" id="ARBA00022777"/>
    </source>
</evidence>
<keyword evidence="8" id="KW-0479">Metal-binding</keyword>
<sequence length="384" mass="41298">MRETAGDGGLRAGACPHPNPLPQAGEGVLPSVCWLQDCHGDSVPLVGGKCASLGELINAGVRVPPGFALTTAGSRRFMAEAGLDLEVRSLLNGADAADLDALEAASMRIRALIEAQPFSEDIEDEVAERYRQLSVRCGMPAVPVAVRSSATAEDLEGASFAGQQDTYLWIRGADAVLHHMRRCISSLYTARAIAYRANKGYDDIGLAIAVGVQKMANSYTAGVMFTIHPANGDRSVIVIDSNFGFGESVVSGEVTPDHFVVNKVTLDIIDRVVSQKLVCYTVDAKEQVSRATEVPFERQRVQSLIDDEVTELAWMGKRIEKHYGRPMDIEWAVDKDLPAGGNIFILQARPETVWSARSRAASNHPAGTAMDYILSAMLAGKKVG</sequence>
<dbReference type="InterPro" id="IPR002192">
    <property type="entry name" value="PPDK_AMP/ATP-bd"/>
</dbReference>
<evidence type="ECO:0000313" key="16">
    <source>
        <dbReference type="EMBL" id="NKE67958.1"/>
    </source>
</evidence>
<keyword evidence="10" id="KW-0418">Kinase</keyword>
<dbReference type="EMBL" id="VTOX01000008">
    <property type="protein sequence ID" value="NKE67958.1"/>
    <property type="molecule type" value="Genomic_DNA"/>
</dbReference>
<dbReference type="PANTHER" id="PTHR43030">
    <property type="entry name" value="PHOSPHOENOLPYRUVATE SYNTHASE"/>
    <property type="match status" value="1"/>
</dbReference>
<dbReference type="Proteomes" id="UP000521868">
    <property type="component" value="Unassembled WGS sequence"/>
</dbReference>
<evidence type="ECO:0000256" key="2">
    <source>
        <dbReference type="ARBA" id="ARBA00002988"/>
    </source>
</evidence>
<evidence type="ECO:0000256" key="1">
    <source>
        <dbReference type="ARBA" id="ARBA00001946"/>
    </source>
</evidence>
<evidence type="ECO:0000256" key="3">
    <source>
        <dbReference type="ARBA" id="ARBA00004742"/>
    </source>
</evidence>
<gene>
    <name evidence="16" type="ORF">RAMLITH_19220</name>
</gene>
<evidence type="ECO:0000256" key="4">
    <source>
        <dbReference type="ARBA" id="ARBA00007837"/>
    </source>
</evidence>
<dbReference type="UniPathway" id="UPA00138"/>
<keyword evidence="11" id="KW-0067">ATP-binding</keyword>
<reference evidence="16 17" key="1">
    <citation type="journal article" date="2020" name="Nature">
        <title>Bacterial chemolithoautotrophy via manganese oxidation.</title>
        <authorList>
            <person name="Yu H."/>
            <person name="Leadbetter J.R."/>
        </authorList>
    </citation>
    <scope>NUCLEOTIDE SEQUENCE [LARGE SCALE GENOMIC DNA]</scope>
    <source>
        <strain evidence="16 17">RBP-1</strain>
    </source>
</reference>
<comment type="pathway">
    <text evidence="3">Carbohydrate biosynthesis; gluconeogenesis.</text>
</comment>
<dbReference type="Gene3D" id="3.30.1490.20">
    <property type="entry name" value="ATP-grasp fold, A domain"/>
    <property type="match status" value="1"/>
</dbReference>
<dbReference type="FunFam" id="3.30.1490.20:FF:000010">
    <property type="entry name" value="Phosphoenolpyruvate synthase"/>
    <property type="match status" value="1"/>
</dbReference>
<evidence type="ECO:0000256" key="14">
    <source>
        <dbReference type="ARBA" id="ARBA00047700"/>
    </source>
</evidence>
<dbReference type="GO" id="GO:0005524">
    <property type="term" value="F:ATP binding"/>
    <property type="evidence" value="ECO:0007669"/>
    <property type="project" value="UniProtKB-KW"/>
</dbReference>
<keyword evidence="9" id="KW-0547">Nucleotide-binding</keyword>
<dbReference type="PANTHER" id="PTHR43030:SF1">
    <property type="entry name" value="PHOSPHOENOLPYRUVATE SYNTHASE"/>
    <property type="match status" value="1"/>
</dbReference>
<dbReference type="EC" id="2.7.9.2" evidence="5"/>
<dbReference type="AlphaFoldDB" id="A0A7X6I804"/>
<comment type="function">
    <text evidence="2">Catalyzes the phosphorylation of pyruvate to phosphoenolpyruvate.</text>
</comment>
<dbReference type="Gene3D" id="3.30.470.20">
    <property type="entry name" value="ATP-grasp fold, B domain"/>
    <property type="match status" value="1"/>
</dbReference>
<comment type="catalytic activity">
    <reaction evidence="14">
        <text>pyruvate + ATP + H2O = phosphoenolpyruvate + AMP + phosphate + 2 H(+)</text>
        <dbReference type="Rhea" id="RHEA:11364"/>
        <dbReference type="ChEBI" id="CHEBI:15361"/>
        <dbReference type="ChEBI" id="CHEBI:15377"/>
        <dbReference type="ChEBI" id="CHEBI:15378"/>
        <dbReference type="ChEBI" id="CHEBI:30616"/>
        <dbReference type="ChEBI" id="CHEBI:43474"/>
        <dbReference type="ChEBI" id="CHEBI:58702"/>
        <dbReference type="ChEBI" id="CHEBI:456215"/>
        <dbReference type="EC" id="2.7.9.2"/>
    </reaction>
</comment>
<dbReference type="GO" id="GO:0046872">
    <property type="term" value="F:metal ion binding"/>
    <property type="evidence" value="ECO:0007669"/>
    <property type="project" value="UniProtKB-KW"/>
</dbReference>
<evidence type="ECO:0000256" key="9">
    <source>
        <dbReference type="ARBA" id="ARBA00022741"/>
    </source>
</evidence>
<organism evidence="16 17">
    <name type="scientific">Ramlibacter lithotrophicus</name>
    <dbReference type="NCBI Taxonomy" id="2606681"/>
    <lineage>
        <taxon>Bacteria</taxon>
        <taxon>Pseudomonadati</taxon>
        <taxon>Pseudomonadota</taxon>
        <taxon>Betaproteobacteria</taxon>
        <taxon>Burkholderiales</taxon>
        <taxon>Comamonadaceae</taxon>
        <taxon>Ramlibacter</taxon>
    </lineage>
</organism>
<comment type="cofactor">
    <cofactor evidence="1">
        <name>Mg(2+)</name>
        <dbReference type="ChEBI" id="CHEBI:18420"/>
    </cofactor>
</comment>
<dbReference type="Pfam" id="PF01326">
    <property type="entry name" value="PPDK_N"/>
    <property type="match status" value="1"/>
</dbReference>
<evidence type="ECO:0000256" key="8">
    <source>
        <dbReference type="ARBA" id="ARBA00022723"/>
    </source>
</evidence>
<comment type="similarity">
    <text evidence="4">Belongs to the PEP-utilizing enzyme family.</text>
</comment>
<comment type="caution">
    <text evidence="16">The sequence shown here is derived from an EMBL/GenBank/DDBJ whole genome shotgun (WGS) entry which is preliminary data.</text>
</comment>
<evidence type="ECO:0000313" key="17">
    <source>
        <dbReference type="Proteomes" id="UP000521868"/>
    </source>
</evidence>
<evidence type="ECO:0000259" key="15">
    <source>
        <dbReference type="Pfam" id="PF01326"/>
    </source>
</evidence>
<evidence type="ECO:0000256" key="7">
    <source>
        <dbReference type="ARBA" id="ARBA00022679"/>
    </source>
</evidence>
<name>A0A7X6I804_9BURK</name>
<evidence type="ECO:0000256" key="13">
    <source>
        <dbReference type="ARBA" id="ARBA00033470"/>
    </source>
</evidence>
<protein>
    <recommendedName>
        <fullName evidence="6">Phosphoenolpyruvate synthase</fullName>
        <ecNumber evidence="5">2.7.9.2</ecNumber>
    </recommendedName>
    <alternativeName>
        <fullName evidence="13">Pyruvate, water dikinase</fullName>
    </alternativeName>
</protein>